<keyword evidence="2" id="KW-1185">Reference proteome</keyword>
<organism evidence="1 2">
    <name type="scientific">Anopheles atroparvus</name>
    <name type="common">European mosquito</name>
    <dbReference type="NCBI Taxonomy" id="41427"/>
    <lineage>
        <taxon>Eukaryota</taxon>
        <taxon>Metazoa</taxon>
        <taxon>Ecdysozoa</taxon>
        <taxon>Arthropoda</taxon>
        <taxon>Hexapoda</taxon>
        <taxon>Insecta</taxon>
        <taxon>Pterygota</taxon>
        <taxon>Neoptera</taxon>
        <taxon>Endopterygota</taxon>
        <taxon>Diptera</taxon>
        <taxon>Nematocera</taxon>
        <taxon>Culicoidea</taxon>
        <taxon>Culicidae</taxon>
        <taxon>Anophelinae</taxon>
        <taxon>Anopheles</taxon>
    </lineage>
</organism>
<proteinExistence type="predicted"/>
<evidence type="ECO:0000313" key="1">
    <source>
        <dbReference type="EnsemblMetazoa" id="ENSAATROPP015866"/>
    </source>
</evidence>
<accession>A0AAG5DXM1</accession>
<evidence type="ECO:0000313" key="2">
    <source>
        <dbReference type="Proteomes" id="UP000075880"/>
    </source>
</evidence>
<sequence length="124" mass="13398">MPGGPIIGRPPSDTQAAEEQIAMRTDSFPSGLPADRGMKWRHADRTDYGEREAGRVEAIVILLLQSVGIGGICTGRRRTAHSQQLDLERRTCPLTTGTSSVLSSLSVRCHQQVDDANGAFPARN</sequence>
<dbReference type="AlphaFoldDB" id="A0AAG5DXM1"/>
<dbReference type="EnsemblMetazoa" id="ENSAATROPT017919">
    <property type="protein sequence ID" value="ENSAATROPP015866"/>
    <property type="gene ID" value="ENSAATROPG014625"/>
</dbReference>
<dbReference type="Proteomes" id="UP000075880">
    <property type="component" value="Unassembled WGS sequence"/>
</dbReference>
<name>A0AAG5DXM1_ANOAO</name>
<protein>
    <submittedName>
        <fullName evidence="1">Uncharacterized protein</fullName>
    </submittedName>
</protein>
<reference evidence="1" key="1">
    <citation type="submission" date="2024-04" db="UniProtKB">
        <authorList>
            <consortium name="EnsemblMetazoa"/>
        </authorList>
    </citation>
    <scope>IDENTIFICATION</scope>
    <source>
        <strain evidence="1">EBRO</strain>
    </source>
</reference>